<sequence length="142" mass="16333">MQISTKSLNDLDNAAKQVLSFAKEERIFVFYGEMGAGKTTLISKLCYLLGTEDHTSSPTFSIVNEYETKAKGKIYHFDFYRIKNQGEAFDLGYEEYFYSGEYCMIEWPEKIPDLLPDSYIAIDIKAIDENSREITLRKHLGA</sequence>
<evidence type="ECO:0000313" key="11">
    <source>
        <dbReference type="EMBL" id="ADY53411.1"/>
    </source>
</evidence>
<evidence type="ECO:0000256" key="4">
    <source>
        <dbReference type="ARBA" id="ARBA00022490"/>
    </source>
</evidence>
<keyword evidence="5" id="KW-0819">tRNA processing</keyword>
<gene>
    <name evidence="11" type="ordered locus">Pedsa_2872</name>
</gene>
<evidence type="ECO:0000256" key="8">
    <source>
        <dbReference type="ARBA" id="ARBA00022840"/>
    </source>
</evidence>
<dbReference type="EMBL" id="CP002545">
    <property type="protein sequence ID" value="ADY53411.1"/>
    <property type="molecule type" value="Genomic_DNA"/>
</dbReference>
<evidence type="ECO:0000256" key="10">
    <source>
        <dbReference type="ARBA" id="ARBA00032441"/>
    </source>
</evidence>
<evidence type="ECO:0000256" key="5">
    <source>
        <dbReference type="ARBA" id="ARBA00022694"/>
    </source>
</evidence>
<protein>
    <recommendedName>
        <fullName evidence="3">tRNA threonylcarbamoyladenosine biosynthesis protein TsaE</fullName>
    </recommendedName>
    <alternativeName>
        <fullName evidence="10">t(6)A37 threonylcarbamoyladenosine biosynthesis protein TsaE</fullName>
    </alternativeName>
</protein>
<comment type="similarity">
    <text evidence="2">Belongs to the TsaE family.</text>
</comment>
<evidence type="ECO:0000256" key="9">
    <source>
        <dbReference type="ARBA" id="ARBA00022842"/>
    </source>
</evidence>
<keyword evidence="6" id="KW-0479">Metal-binding</keyword>
<reference evidence="12" key="2">
    <citation type="submission" date="2011-02" db="EMBL/GenBank/DDBJ databases">
        <title>The complete genome of Pedobacter saltans DSM 12145.</title>
        <authorList>
            <consortium name="US DOE Joint Genome Institute (JGI-PGF)"/>
            <person name="Lucas S."/>
            <person name="Copeland A."/>
            <person name="Lapidus A."/>
            <person name="Bruce D."/>
            <person name="Goodwin L."/>
            <person name="Pitluck S."/>
            <person name="Kyrpides N."/>
            <person name="Mavromatis K."/>
            <person name="Pagani I."/>
            <person name="Ivanova N."/>
            <person name="Ovchinnikova G."/>
            <person name="Lu M."/>
            <person name="Detter J.C."/>
            <person name="Han C."/>
            <person name="Land M."/>
            <person name="Hauser L."/>
            <person name="Markowitz V."/>
            <person name="Cheng J.-F."/>
            <person name="Hugenholtz P."/>
            <person name="Woyke T."/>
            <person name="Wu D."/>
            <person name="Tindall B."/>
            <person name="Pomrenke H.G."/>
            <person name="Brambilla E."/>
            <person name="Klenk H.-P."/>
            <person name="Eisen J.A."/>
        </authorList>
    </citation>
    <scope>NUCLEOTIDE SEQUENCE [LARGE SCALE GENOMIC DNA]</scope>
    <source>
        <strain evidence="12">ATCC 51119 / DSM 12145 / JCM 21818 / LMG 10337 / NBRC 100064 / NCIMB 13643</strain>
    </source>
</reference>
<dbReference type="InterPro" id="IPR003442">
    <property type="entry name" value="T6A_TsaE"/>
</dbReference>
<keyword evidence="4" id="KW-0963">Cytoplasm</keyword>
<dbReference type="GO" id="GO:0002949">
    <property type="term" value="P:tRNA threonylcarbamoyladenosine modification"/>
    <property type="evidence" value="ECO:0007669"/>
    <property type="project" value="InterPro"/>
</dbReference>
<name>F0S8E7_PSESL</name>
<dbReference type="GO" id="GO:0005524">
    <property type="term" value="F:ATP binding"/>
    <property type="evidence" value="ECO:0007669"/>
    <property type="project" value="UniProtKB-KW"/>
</dbReference>
<evidence type="ECO:0000313" key="12">
    <source>
        <dbReference type="Proteomes" id="UP000000310"/>
    </source>
</evidence>
<dbReference type="KEGG" id="psn:Pedsa_2872"/>
<dbReference type="Pfam" id="PF02367">
    <property type="entry name" value="TsaE"/>
    <property type="match status" value="1"/>
</dbReference>
<keyword evidence="8" id="KW-0067">ATP-binding</keyword>
<dbReference type="HOGENOM" id="CLU_087829_5_0_10"/>
<evidence type="ECO:0000256" key="6">
    <source>
        <dbReference type="ARBA" id="ARBA00022723"/>
    </source>
</evidence>
<dbReference type="GO" id="GO:0046872">
    <property type="term" value="F:metal ion binding"/>
    <property type="evidence" value="ECO:0007669"/>
    <property type="project" value="UniProtKB-KW"/>
</dbReference>
<proteinExistence type="inferred from homology"/>
<dbReference type="eggNOG" id="COG0802">
    <property type="taxonomic scope" value="Bacteria"/>
</dbReference>
<dbReference type="Proteomes" id="UP000000310">
    <property type="component" value="Chromosome"/>
</dbReference>
<dbReference type="RefSeq" id="WP_013633896.1">
    <property type="nucleotide sequence ID" value="NC_015177.1"/>
</dbReference>
<dbReference type="GO" id="GO:0005737">
    <property type="term" value="C:cytoplasm"/>
    <property type="evidence" value="ECO:0007669"/>
    <property type="project" value="UniProtKB-SubCell"/>
</dbReference>
<dbReference type="NCBIfam" id="TIGR00150">
    <property type="entry name" value="T6A_YjeE"/>
    <property type="match status" value="1"/>
</dbReference>
<evidence type="ECO:0000256" key="3">
    <source>
        <dbReference type="ARBA" id="ARBA00019010"/>
    </source>
</evidence>
<accession>F0S8E7</accession>
<reference evidence="11 12" key="1">
    <citation type="journal article" date="2011" name="Stand. Genomic Sci.">
        <title>Complete genome sequence of the gliding, heparinolytic Pedobacter saltans type strain (113).</title>
        <authorList>
            <person name="Liolios K."/>
            <person name="Sikorski J."/>
            <person name="Lu M."/>
            <person name="Nolan M."/>
            <person name="Lapidus A."/>
            <person name="Lucas S."/>
            <person name="Hammon N."/>
            <person name="Deshpande S."/>
            <person name="Cheng J.F."/>
            <person name="Tapia R."/>
            <person name="Han C."/>
            <person name="Goodwin L."/>
            <person name="Pitluck S."/>
            <person name="Huntemann M."/>
            <person name="Ivanova N."/>
            <person name="Pagani I."/>
            <person name="Mavromatis K."/>
            <person name="Ovchinikova G."/>
            <person name="Pati A."/>
            <person name="Chen A."/>
            <person name="Palaniappan K."/>
            <person name="Land M."/>
            <person name="Hauser L."/>
            <person name="Brambilla E.M."/>
            <person name="Kotsyurbenko O."/>
            <person name="Rohde M."/>
            <person name="Tindall B.J."/>
            <person name="Abt B."/>
            <person name="Goker M."/>
            <person name="Detter J.C."/>
            <person name="Woyke T."/>
            <person name="Bristow J."/>
            <person name="Eisen J.A."/>
            <person name="Markowitz V."/>
            <person name="Hugenholtz P."/>
            <person name="Klenk H.P."/>
            <person name="Kyrpides N.C."/>
        </authorList>
    </citation>
    <scope>NUCLEOTIDE SEQUENCE [LARGE SCALE GENOMIC DNA]</scope>
    <source>
        <strain evidence="12">ATCC 51119 / DSM 12145 / JCM 21818 / LMG 10337 / NBRC 100064 / NCIMB 13643</strain>
    </source>
</reference>
<organism evidence="11 12">
    <name type="scientific">Pseudopedobacter saltans (strain ATCC 51119 / DSM 12145 / JCM 21818 / CCUG 39354 / LMG 10337 / NBRC 100064 / NCIMB 13643)</name>
    <name type="common">Pedobacter saltans</name>
    <dbReference type="NCBI Taxonomy" id="762903"/>
    <lineage>
        <taxon>Bacteria</taxon>
        <taxon>Pseudomonadati</taxon>
        <taxon>Bacteroidota</taxon>
        <taxon>Sphingobacteriia</taxon>
        <taxon>Sphingobacteriales</taxon>
        <taxon>Sphingobacteriaceae</taxon>
        <taxon>Pseudopedobacter</taxon>
    </lineage>
</organism>
<dbReference type="Gene3D" id="3.40.50.300">
    <property type="entry name" value="P-loop containing nucleotide triphosphate hydrolases"/>
    <property type="match status" value="1"/>
</dbReference>
<evidence type="ECO:0000256" key="7">
    <source>
        <dbReference type="ARBA" id="ARBA00022741"/>
    </source>
</evidence>
<comment type="subcellular location">
    <subcellularLocation>
        <location evidence="1">Cytoplasm</location>
    </subcellularLocation>
</comment>
<dbReference type="AlphaFoldDB" id="F0S8E7"/>
<evidence type="ECO:0000256" key="1">
    <source>
        <dbReference type="ARBA" id="ARBA00004496"/>
    </source>
</evidence>
<dbReference type="OrthoDB" id="9815896at2"/>
<dbReference type="SUPFAM" id="SSF52540">
    <property type="entry name" value="P-loop containing nucleoside triphosphate hydrolases"/>
    <property type="match status" value="1"/>
</dbReference>
<dbReference type="InterPro" id="IPR027417">
    <property type="entry name" value="P-loop_NTPase"/>
</dbReference>
<dbReference type="PANTHER" id="PTHR33540">
    <property type="entry name" value="TRNA THREONYLCARBAMOYLADENOSINE BIOSYNTHESIS PROTEIN TSAE"/>
    <property type="match status" value="1"/>
</dbReference>
<dbReference type="PANTHER" id="PTHR33540:SF2">
    <property type="entry name" value="TRNA THREONYLCARBAMOYLADENOSINE BIOSYNTHESIS PROTEIN TSAE"/>
    <property type="match status" value="1"/>
</dbReference>
<evidence type="ECO:0000256" key="2">
    <source>
        <dbReference type="ARBA" id="ARBA00007599"/>
    </source>
</evidence>
<keyword evidence="12" id="KW-1185">Reference proteome</keyword>
<dbReference type="STRING" id="762903.Pedsa_2872"/>
<keyword evidence="9" id="KW-0460">Magnesium</keyword>
<keyword evidence="7" id="KW-0547">Nucleotide-binding</keyword>